<dbReference type="EMBL" id="UZAH01028419">
    <property type="protein sequence ID" value="VDP00012.1"/>
    <property type="molecule type" value="Genomic_DNA"/>
</dbReference>
<dbReference type="SMART" id="SM00799">
    <property type="entry name" value="DENN"/>
    <property type="match status" value="1"/>
</dbReference>
<gene>
    <name evidence="2" type="ORF">HPBE_LOCUS14560</name>
</gene>
<dbReference type="InterPro" id="IPR005113">
    <property type="entry name" value="uDENN_dom"/>
</dbReference>
<dbReference type="GO" id="GO:0032456">
    <property type="term" value="P:endocytic recycling"/>
    <property type="evidence" value="ECO:0007669"/>
    <property type="project" value="TreeGrafter"/>
</dbReference>
<reference evidence="4" key="2">
    <citation type="submission" date="2019-09" db="UniProtKB">
        <authorList>
            <consortium name="WormBaseParasite"/>
        </authorList>
    </citation>
    <scope>IDENTIFICATION</scope>
</reference>
<dbReference type="PROSITE" id="PS50211">
    <property type="entry name" value="DENN"/>
    <property type="match status" value="1"/>
</dbReference>
<reference evidence="2 3" key="1">
    <citation type="submission" date="2018-11" db="EMBL/GenBank/DDBJ databases">
        <authorList>
            <consortium name="Pathogen Informatics"/>
        </authorList>
    </citation>
    <scope>NUCLEOTIDE SEQUENCE [LARGE SCALE GENOMIC DNA]</scope>
</reference>
<evidence type="ECO:0000313" key="3">
    <source>
        <dbReference type="Proteomes" id="UP000050761"/>
    </source>
</evidence>
<proteinExistence type="predicted"/>
<dbReference type="PANTHER" id="PTHR13196">
    <property type="entry name" value="DENN DOMAIN-CONTAINING"/>
    <property type="match status" value="1"/>
</dbReference>
<dbReference type="InterPro" id="IPR001194">
    <property type="entry name" value="cDENN_dom"/>
</dbReference>
<accession>A0A3P7ZI82</accession>
<dbReference type="AlphaFoldDB" id="A0A183G0E3"/>
<dbReference type="OrthoDB" id="206724at2759"/>
<dbReference type="SMART" id="SM00800">
    <property type="entry name" value="uDENN"/>
    <property type="match status" value="1"/>
</dbReference>
<dbReference type="GO" id="GO:0006897">
    <property type="term" value="P:endocytosis"/>
    <property type="evidence" value="ECO:0007669"/>
    <property type="project" value="TreeGrafter"/>
</dbReference>
<dbReference type="WBParaSite" id="HPBE_0001455901-mRNA-1">
    <property type="protein sequence ID" value="HPBE_0001455901-mRNA-1"/>
    <property type="gene ID" value="HPBE_0001455901"/>
</dbReference>
<evidence type="ECO:0000259" key="1">
    <source>
        <dbReference type="PROSITE" id="PS50211"/>
    </source>
</evidence>
<dbReference type="Pfam" id="PF03456">
    <property type="entry name" value="uDENN"/>
    <property type="match status" value="1"/>
</dbReference>
<dbReference type="PANTHER" id="PTHR13196:SF14">
    <property type="entry name" value="UDENN DOMAIN-CONTAINING PROTEIN"/>
    <property type="match status" value="1"/>
</dbReference>
<dbReference type="Gene3D" id="3.40.50.11500">
    <property type="match status" value="1"/>
</dbReference>
<organism evidence="3 4">
    <name type="scientific">Heligmosomoides polygyrus</name>
    <name type="common">Parasitic roundworm</name>
    <dbReference type="NCBI Taxonomy" id="6339"/>
    <lineage>
        <taxon>Eukaryota</taxon>
        <taxon>Metazoa</taxon>
        <taxon>Ecdysozoa</taxon>
        <taxon>Nematoda</taxon>
        <taxon>Chromadorea</taxon>
        <taxon>Rhabditida</taxon>
        <taxon>Rhabditina</taxon>
        <taxon>Rhabditomorpha</taxon>
        <taxon>Strongyloidea</taxon>
        <taxon>Heligmosomidae</taxon>
        <taxon>Heligmosomoides</taxon>
    </lineage>
</organism>
<dbReference type="GO" id="GO:1901981">
    <property type="term" value="F:phosphatidylinositol phosphate binding"/>
    <property type="evidence" value="ECO:0007669"/>
    <property type="project" value="TreeGrafter"/>
</dbReference>
<accession>A0A183G0E3</accession>
<evidence type="ECO:0000313" key="2">
    <source>
        <dbReference type="EMBL" id="VDP00012.1"/>
    </source>
</evidence>
<keyword evidence="3" id="KW-1185">Reference proteome</keyword>
<dbReference type="GO" id="GO:0005829">
    <property type="term" value="C:cytosol"/>
    <property type="evidence" value="ECO:0007669"/>
    <property type="project" value="TreeGrafter"/>
</dbReference>
<name>A0A183G0E3_HELPZ</name>
<dbReference type="Pfam" id="PF02141">
    <property type="entry name" value="DENN"/>
    <property type="match status" value="1"/>
</dbReference>
<dbReference type="GO" id="GO:0005085">
    <property type="term" value="F:guanyl-nucleotide exchange factor activity"/>
    <property type="evidence" value="ECO:0007669"/>
    <property type="project" value="InterPro"/>
</dbReference>
<dbReference type="InterPro" id="IPR040032">
    <property type="entry name" value="DENND1A/B/C"/>
</dbReference>
<protein>
    <submittedName>
        <fullName evidence="4">UDENN domain-containing protein</fullName>
    </submittedName>
</protein>
<dbReference type="Proteomes" id="UP000050761">
    <property type="component" value="Unassembled WGS sequence"/>
</dbReference>
<sequence>MATLFDVFCEVGAGGQQGLPVILTKYPEDYNDEPALKSVRQFSFPCGLKEADSDAVQLFSFVLTDSMSQYTFGYCRFTPRNNTCICILSGFSWPGVFYKILNHVSLIMNNGTQNDLDAILTQIYHTDIPNIGDTLQFECQNGMHVRVYIKVPDVTKLPTLRDDKFMLEFYNAVSARQMLAIYASLLKERRIIFTGRKLSQLSSCIYAASTLLYPMTWQSIFIPVLPESLLDMVMAPMPFLIGVPKQVMEANVSDLGEVVIVDLEDKTLQSAHNDVVDIPSEVVIYLKSQLKNSSDMGDSMSRSFLRANVLLFGGYRMGFVVHWDKERFVREQKSSLQPFLLSLIGTDGVQYLERVISFKVVGVIVWCSQTLRNFRLNFQFQVKENASDVIGVLKDKVTGIQVRHYQHHSLLLFSISSCTSVSNIYHSLTVSSSFSYVLLHTVSSYI</sequence>
<evidence type="ECO:0000313" key="4">
    <source>
        <dbReference type="WBParaSite" id="HPBE_0001455901-mRNA-1"/>
    </source>
</evidence>
<dbReference type="InterPro" id="IPR037516">
    <property type="entry name" value="Tripartite_DENN"/>
</dbReference>
<dbReference type="InterPro" id="IPR043153">
    <property type="entry name" value="DENN_C"/>
</dbReference>
<dbReference type="Gene3D" id="3.30.450.200">
    <property type="match status" value="1"/>
</dbReference>
<dbReference type="FunFam" id="3.40.50.11500:FF:000004">
    <property type="entry name" value="DENN domain-containing protein 2C isoform X1"/>
    <property type="match status" value="1"/>
</dbReference>
<feature type="domain" description="UDENN" evidence="1">
    <location>
        <begin position="2"/>
        <end position="375"/>
    </location>
</feature>